<dbReference type="AlphaFoldDB" id="A0A379DJF9"/>
<evidence type="ECO:0000313" key="2">
    <source>
        <dbReference type="Proteomes" id="UP000254263"/>
    </source>
</evidence>
<sequence length="36" mass="4473">MIVNILSIFKIINLFYFSFYYIKLEGFICFIKINRF</sequence>
<accession>A0A379DJF9</accession>
<organism evidence="1 2">
    <name type="scientific">Porphyromonas macacae</name>
    <dbReference type="NCBI Taxonomy" id="28115"/>
    <lineage>
        <taxon>Bacteria</taxon>
        <taxon>Pseudomonadati</taxon>
        <taxon>Bacteroidota</taxon>
        <taxon>Bacteroidia</taxon>
        <taxon>Bacteroidales</taxon>
        <taxon>Porphyromonadaceae</taxon>
        <taxon>Porphyromonas</taxon>
    </lineage>
</organism>
<reference evidence="1 2" key="1">
    <citation type="submission" date="2018-06" db="EMBL/GenBank/DDBJ databases">
        <authorList>
            <consortium name="Pathogen Informatics"/>
            <person name="Doyle S."/>
        </authorList>
    </citation>
    <scope>NUCLEOTIDE SEQUENCE [LARGE SCALE GENOMIC DNA]</scope>
    <source>
        <strain evidence="1 2">NCTC13100</strain>
    </source>
</reference>
<dbReference type="Proteomes" id="UP000254263">
    <property type="component" value="Unassembled WGS sequence"/>
</dbReference>
<proteinExistence type="predicted"/>
<evidence type="ECO:0000313" key="1">
    <source>
        <dbReference type="EMBL" id="SUB78153.1"/>
    </source>
</evidence>
<gene>
    <name evidence="1" type="ORF">NCTC13100_01306</name>
</gene>
<protein>
    <submittedName>
        <fullName evidence="1">Uncharacterized protein</fullName>
    </submittedName>
</protein>
<name>A0A379DJF9_9PORP</name>
<dbReference type="EMBL" id="UGTI01000001">
    <property type="protein sequence ID" value="SUB78153.1"/>
    <property type="molecule type" value="Genomic_DNA"/>
</dbReference>